<protein>
    <submittedName>
        <fullName evidence="1">Uncharacterized protein</fullName>
    </submittedName>
</protein>
<evidence type="ECO:0000313" key="2">
    <source>
        <dbReference type="Proteomes" id="UP000289152"/>
    </source>
</evidence>
<organism evidence="1 2">
    <name type="scientific">Tremella mesenterica</name>
    <name type="common">Jelly fungus</name>
    <dbReference type="NCBI Taxonomy" id="5217"/>
    <lineage>
        <taxon>Eukaryota</taxon>
        <taxon>Fungi</taxon>
        <taxon>Dikarya</taxon>
        <taxon>Basidiomycota</taxon>
        <taxon>Agaricomycotina</taxon>
        <taxon>Tremellomycetes</taxon>
        <taxon>Tremellales</taxon>
        <taxon>Tremellaceae</taxon>
        <taxon>Tremella</taxon>
    </lineage>
</organism>
<evidence type="ECO:0000313" key="1">
    <source>
        <dbReference type="EMBL" id="RXK35690.1"/>
    </source>
</evidence>
<dbReference type="Proteomes" id="UP000289152">
    <property type="component" value="Unassembled WGS sequence"/>
</dbReference>
<name>A0A4V1M355_TREME</name>
<accession>A0A4V1M355</accession>
<comment type="caution">
    <text evidence="1">The sequence shown here is derived from an EMBL/GenBank/DDBJ whole genome shotgun (WGS) entry which is preliminary data.</text>
</comment>
<reference evidence="1 2" key="1">
    <citation type="submission" date="2016-06" db="EMBL/GenBank/DDBJ databases">
        <title>Evolution of pathogenesis and genome organization in the Tremellales.</title>
        <authorList>
            <person name="Cuomo C."/>
            <person name="Litvintseva A."/>
            <person name="Heitman J."/>
            <person name="Chen Y."/>
            <person name="Sun S."/>
            <person name="Springer D."/>
            <person name="Dromer F."/>
            <person name="Young S."/>
            <person name="Zeng Q."/>
            <person name="Chapman S."/>
            <person name="Gujja S."/>
            <person name="Saif S."/>
            <person name="Birren B."/>
        </authorList>
    </citation>
    <scope>NUCLEOTIDE SEQUENCE [LARGE SCALE GENOMIC DNA]</scope>
    <source>
        <strain evidence="1 2">ATCC 28783</strain>
    </source>
</reference>
<dbReference type="InParanoid" id="A0A4V1M355"/>
<keyword evidence="2" id="KW-1185">Reference proteome</keyword>
<proteinExistence type="predicted"/>
<sequence length="292" mass="33489">MPLPSLITPPGNKVPFQRRPGNPGFVKNHYEAKRIEPDVFYPNSPYHLQEFFDIRNPYHNPRPLNNSHKTFDRLLRKEKIELPPPTLIPSSQFPLAIPCSLNDAGLPNGRPKYWLMAYKLNSSRDNEDIMKASDIIKDIRKLPFHPGVRSPSNCRRDHTHSFLSKDARTEKTQQFVTTFRRIVGGGTFKNLRKFDDVTAKRMSPARLLVHHHLANHMEYQPAHSLPGQVGCSLADNKGQSEEWYFNRNDDDSTYSIMSVFGSGGWNSTAEKRQGWLVLPQLNVEIEMPIGTF</sequence>
<dbReference type="VEuPathDB" id="FungiDB:TREMEDRAFT_62937"/>
<dbReference type="EMBL" id="SDIL01000126">
    <property type="protein sequence ID" value="RXK35690.1"/>
    <property type="molecule type" value="Genomic_DNA"/>
</dbReference>
<dbReference type="AlphaFoldDB" id="A0A4V1M355"/>
<gene>
    <name evidence="1" type="ORF">M231_07063</name>
</gene>